<dbReference type="Gene3D" id="1.10.357.10">
    <property type="entry name" value="Tetracycline Repressor, domain 2"/>
    <property type="match status" value="1"/>
</dbReference>
<dbReference type="PANTHER" id="PTHR30055:SF234">
    <property type="entry name" value="HTH-TYPE TRANSCRIPTIONAL REGULATOR BETI"/>
    <property type="match status" value="1"/>
</dbReference>
<dbReference type="InterPro" id="IPR009057">
    <property type="entry name" value="Homeodomain-like_sf"/>
</dbReference>
<dbReference type="InterPro" id="IPR036271">
    <property type="entry name" value="Tet_transcr_reg_TetR-rel_C_sf"/>
</dbReference>
<dbReference type="EMBL" id="VOBR01000020">
    <property type="protein sequence ID" value="TWP48421.1"/>
    <property type="molecule type" value="Genomic_DNA"/>
</dbReference>
<evidence type="ECO:0000256" key="2">
    <source>
        <dbReference type="ARBA" id="ARBA00023125"/>
    </source>
</evidence>
<proteinExistence type="predicted"/>
<gene>
    <name evidence="6" type="ORF">FKR81_27895</name>
</gene>
<dbReference type="Proteomes" id="UP000316639">
    <property type="component" value="Unassembled WGS sequence"/>
</dbReference>
<dbReference type="AlphaFoldDB" id="A0A563EMV7"/>
<organism evidence="6 7">
    <name type="scientific">Lentzea tibetensis</name>
    <dbReference type="NCBI Taxonomy" id="2591470"/>
    <lineage>
        <taxon>Bacteria</taxon>
        <taxon>Bacillati</taxon>
        <taxon>Actinomycetota</taxon>
        <taxon>Actinomycetes</taxon>
        <taxon>Pseudonocardiales</taxon>
        <taxon>Pseudonocardiaceae</taxon>
        <taxon>Lentzea</taxon>
    </lineage>
</organism>
<evidence type="ECO:0000313" key="6">
    <source>
        <dbReference type="EMBL" id="TWP48421.1"/>
    </source>
</evidence>
<dbReference type="RefSeq" id="WP_146356125.1">
    <property type="nucleotide sequence ID" value="NZ_VOBR01000020.1"/>
</dbReference>
<dbReference type="PRINTS" id="PR00455">
    <property type="entry name" value="HTHTETR"/>
</dbReference>
<dbReference type="SUPFAM" id="SSF48498">
    <property type="entry name" value="Tetracyclin repressor-like, C-terminal domain"/>
    <property type="match status" value="1"/>
</dbReference>
<evidence type="ECO:0000256" key="1">
    <source>
        <dbReference type="ARBA" id="ARBA00023015"/>
    </source>
</evidence>
<evidence type="ECO:0000259" key="5">
    <source>
        <dbReference type="PROSITE" id="PS50977"/>
    </source>
</evidence>
<evidence type="ECO:0000256" key="3">
    <source>
        <dbReference type="ARBA" id="ARBA00023163"/>
    </source>
</evidence>
<keyword evidence="7" id="KW-1185">Reference proteome</keyword>
<evidence type="ECO:0000256" key="4">
    <source>
        <dbReference type="PROSITE-ProRule" id="PRU00335"/>
    </source>
</evidence>
<keyword evidence="2 4" id="KW-0238">DNA-binding</keyword>
<dbReference type="PROSITE" id="PS50977">
    <property type="entry name" value="HTH_TETR_2"/>
    <property type="match status" value="1"/>
</dbReference>
<dbReference type="PANTHER" id="PTHR30055">
    <property type="entry name" value="HTH-TYPE TRANSCRIPTIONAL REGULATOR RUTR"/>
    <property type="match status" value="1"/>
</dbReference>
<evidence type="ECO:0000313" key="7">
    <source>
        <dbReference type="Proteomes" id="UP000316639"/>
    </source>
</evidence>
<dbReference type="InterPro" id="IPR001647">
    <property type="entry name" value="HTH_TetR"/>
</dbReference>
<protein>
    <submittedName>
        <fullName evidence="6">TetR/AcrR family transcriptional regulator</fullName>
    </submittedName>
</protein>
<accession>A0A563EMV7</accession>
<keyword evidence="3" id="KW-0804">Transcription</keyword>
<feature type="domain" description="HTH tetR-type" evidence="5">
    <location>
        <begin position="12"/>
        <end position="72"/>
    </location>
</feature>
<feature type="DNA-binding region" description="H-T-H motif" evidence="4">
    <location>
        <begin position="35"/>
        <end position="54"/>
    </location>
</feature>
<dbReference type="OrthoDB" id="4641396at2"/>
<reference evidence="6 7" key="1">
    <citation type="submission" date="2019-07" db="EMBL/GenBank/DDBJ databases">
        <title>Lentzea xizangensis sp. nov., isolated from Qinghai-Tibetan Plateau Soils.</title>
        <authorList>
            <person name="Huang J."/>
        </authorList>
    </citation>
    <scope>NUCLEOTIDE SEQUENCE [LARGE SCALE GENOMIC DNA]</scope>
    <source>
        <strain evidence="6 7">FXJ1.1311</strain>
    </source>
</reference>
<dbReference type="SUPFAM" id="SSF46689">
    <property type="entry name" value="Homeodomain-like"/>
    <property type="match status" value="1"/>
</dbReference>
<dbReference type="GO" id="GO:0003700">
    <property type="term" value="F:DNA-binding transcription factor activity"/>
    <property type="evidence" value="ECO:0007669"/>
    <property type="project" value="TreeGrafter"/>
</dbReference>
<dbReference type="InterPro" id="IPR025996">
    <property type="entry name" value="MT1864/Rv1816-like_C"/>
</dbReference>
<keyword evidence="1" id="KW-0805">Transcription regulation</keyword>
<dbReference type="GO" id="GO:0000976">
    <property type="term" value="F:transcription cis-regulatory region binding"/>
    <property type="evidence" value="ECO:0007669"/>
    <property type="project" value="TreeGrafter"/>
</dbReference>
<comment type="caution">
    <text evidence="6">The sequence shown here is derived from an EMBL/GenBank/DDBJ whole genome shotgun (WGS) entry which is preliminary data.</text>
</comment>
<dbReference type="Pfam" id="PF13305">
    <property type="entry name" value="TetR_C_33"/>
    <property type="match status" value="1"/>
</dbReference>
<dbReference type="Pfam" id="PF00440">
    <property type="entry name" value="TetR_N"/>
    <property type="match status" value="1"/>
</dbReference>
<sequence>MSTRDRRERERAEREQLIIDVAQDLAEAEGWDAVTTRRLAERVEYSQPVLYSHFTSKDAIVRAVALRGFGMLADELHAARTSYPKTMDSLRAVADAYLRFAKARPALYEAMFVRDVAIAFGTDDAPPEPRAAFGEIVAALEPVAIPSALETYAEVFWSALHGTASLARRKRLRPEYHLARMDLMMTKLFR</sequence>
<dbReference type="InterPro" id="IPR050109">
    <property type="entry name" value="HTH-type_TetR-like_transc_reg"/>
</dbReference>
<name>A0A563EMV7_9PSEU</name>